<dbReference type="Pfam" id="PF00884">
    <property type="entry name" value="Sulfatase"/>
    <property type="match status" value="1"/>
</dbReference>
<feature type="transmembrane region" description="Helical" evidence="6">
    <location>
        <begin position="7"/>
        <end position="29"/>
    </location>
</feature>
<protein>
    <submittedName>
        <fullName evidence="8">LTA synthase family protein</fullName>
        <ecNumber evidence="8">2.7.8.-</ecNumber>
    </submittedName>
</protein>
<proteinExistence type="predicted"/>
<evidence type="ECO:0000259" key="7">
    <source>
        <dbReference type="Pfam" id="PF00884"/>
    </source>
</evidence>
<keyword evidence="5 6" id="KW-0472">Membrane</keyword>
<keyword evidence="2" id="KW-1003">Cell membrane</keyword>
<feature type="domain" description="Sulfatase N-terminal" evidence="7">
    <location>
        <begin position="270"/>
        <end position="538"/>
    </location>
</feature>
<gene>
    <name evidence="8" type="ORF">ACFS6H_17440</name>
</gene>
<keyword evidence="4 6" id="KW-1133">Transmembrane helix</keyword>
<organism evidence="8 9">
    <name type="scientific">Terrimonas rubra</name>
    <dbReference type="NCBI Taxonomy" id="1035890"/>
    <lineage>
        <taxon>Bacteria</taxon>
        <taxon>Pseudomonadati</taxon>
        <taxon>Bacteroidota</taxon>
        <taxon>Chitinophagia</taxon>
        <taxon>Chitinophagales</taxon>
        <taxon>Chitinophagaceae</taxon>
        <taxon>Terrimonas</taxon>
    </lineage>
</organism>
<evidence type="ECO:0000313" key="8">
    <source>
        <dbReference type="EMBL" id="MFD2921514.1"/>
    </source>
</evidence>
<dbReference type="Proteomes" id="UP001597511">
    <property type="component" value="Unassembled WGS sequence"/>
</dbReference>
<feature type="transmembrane region" description="Helical" evidence="6">
    <location>
        <begin position="56"/>
        <end position="78"/>
    </location>
</feature>
<sequence>MKDKLKFLLLYFLVWLVIFFLARLVFVVYNPTLAKEAGVANIALSFFYGLRMDASATAYLIAPVCLMVLLSLVIPYFNNIKPYKVYSFIVFLLVSFIVLSDGSLYEAWGFRIDDDILVFLANPKEVYASISHLPLFWITLFFIAIVALCWYGFKKVLTYIFFPPQYRFRWVTALVLLAVTVSLIIPIRGGLQLAPMNQSSVYFSTNSFANHSAINAVWNFVQSTVKQNDLQEESYHFMGDTQIAALTDSLYAAKGEQEYWINTRPGAPVNVLLIIWESFTEKAIHAKVNGEEVTPNFNRLKQEGIYFSNIYASGDRTSKGVPAILSGYPALPVGSVIQNPAKSNKLQLLSGLYKQRGYSTPFFYGGEPEFANIKSYLLHGGYNPIIDKSAFAAADMNSKWGAHDGVVAQRVLLELQRINKPFFGTWLTLSSHEPFETPVPTVIHGEDITNKFLNSLHYTDAVIGDFIEQCKKQAWWNNTVIVMIGDHGHPKPETGHRADNFRTPMLWLGGALKQTNKVVTHVGSQIDLATTLSSQFGIGKGLFPFSKNLADSTALHWASFNYKDGLGFATDSSRLIFDIVAKRIVESIGDASDRNLQPAKAIFQKMYEDYLKK</sequence>
<feature type="transmembrane region" description="Helical" evidence="6">
    <location>
        <begin position="85"/>
        <end position="105"/>
    </location>
</feature>
<dbReference type="PIRSF" id="PIRSF005091">
    <property type="entry name" value="Mmb_sulf_HI1246"/>
    <property type="match status" value="1"/>
</dbReference>
<reference evidence="9" key="1">
    <citation type="journal article" date="2019" name="Int. J. Syst. Evol. Microbiol.">
        <title>The Global Catalogue of Microorganisms (GCM) 10K type strain sequencing project: providing services to taxonomists for standard genome sequencing and annotation.</title>
        <authorList>
            <consortium name="The Broad Institute Genomics Platform"/>
            <consortium name="The Broad Institute Genome Sequencing Center for Infectious Disease"/>
            <person name="Wu L."/>
            <person name="Ma J."/>
        </authorList>
    </citation>
    <scope>NUCLEOTIDE SEQUENCE [LARGE SCALE GENOMIC DNA]</scope>
    <source>
        <strain evidence="9">KCTC 23299</strain>
    </source>
</reference>
<evidence type="ECO:0000256" key="5">
    <source>
        <dbReference type="ARBA" id="ARBA00023136"/>
    </source>
</evidence>
<feature type="transmembrane region" description="Helical" evidence="6">
    <location>
        <begin position="173"/>
        <end position="191"/>
    </location>
</feature>
<dbReference type="SUPFAM" id="SSF53649">
    <property type="entry name" value="Alkaline phosphatase-like"/>
    <property type="match status" value="1"/>
</dbReference>
<dbReference type="Gene3D" id="3.40.720.10">
    <property type="entry name" value="Alkaline Phosphatase, subunit A"/>
    <property type="match status" value="1"/>
</dbReference>
<dbReference type="RefSeq" id="WP_386101969.1">
    <property type="nucleotide sequence ID" value="NZ_JBHUOZ010000003.1"/>
</dbReference>
<dbReference type="InterPro" id="IPR017850">
    <property type="entry name" value="Alkaline_phosphatase_core_sf"/>
</dbReference>
<evidence type="ECO:0000313" key="9">
    <source>
        <dbReference type="Proteomes" id="UP001597511"/>
    </source>
</evidence>
<dbReference type="GO" id="GO:0016740">
    <property type="term" value="F:transferase activity"/>
    <property type="evidence" value="ECO:0007669"/>
    <property type="project" value="UniProtKB-KW"/>
</dbReference>
<dbReference type="Gene3D" id="3.30.1120.80">
    <property type="match status" value="1"/>
</dbReference>
<feature type="transmembrane region" description="Helical" evidence="6">
    <location>
        <begin position="135"/>
        <end position="153"/>
    </location>
</feature>
<dbReference type="EC" id="2.7.8.-" evidence="8"/>
<keyword evidence="9" id="KW-1185">Reference proteome</keyword>
<keyword evidence="3 6" id="KW-0812">Transmembrane</keyword>
<comment type="caution">
    <text evidence="8">The sequence shown here is derived from an EMBL/GenBank/DDBJ whole genome shotgun (WGS) entry which is preliminary data.</text>
</comment>
<comment type="subcellular location">
    <subcellularLocation>
        <location evidence="1">Cell membrane</location>
        <topology evidence="1">Multi-pass membrane protein</topology>
    </subcellularLocation>
</comment>
<name>A0ABW6A823_9BACT</name>
<dbReference type="PANTHER" id="PTHR47371">
    <property type="entry name" value="LIPOTEICHOIC ACID SYNTHASE"/>
    <property type="match status" value="1"/>
</dbReference>
<evidence type="ECO:0000256" key="6">
    <source>
        <dbReference type="SAM" id="Phobius"/>
    </source>
</evidence>
<accession>A0ABW6A823</accession>
<dbReference type="InterPro" id="IPR012160">
    <property type="entry name" value="LtaS-like"/>
</dbReference>
<keyword evidence="8" id="KW-0808">Transferase</keyword>
<dbReference type="EMBL" id="JBHUOZ010000003">
    <property type="protein sequence ID" value="MFD2921514.1"/>
    <property type="molecule type" value="Genomic_DNA"/>
</dbReference>
<evidence type="ECO:0000256" key="4">
    <source>
        <dbReference type="ARBA" id="ARBA00022989"/>
    </source>
</evidence>
<evidence type="ECO:0000256" key="3">
    <source>
        <dbReference type="ARBA" id="ARBA00022692"/>
    </source>
</evidence>
<dbReference type="InterPro" id="IPR050448">
    <property type="entry name" value="OpgB/LTA_synthase_biosynth"/>
</dbReference>
<dbReference type="InterPro" id="IPR000917">
    <property type="entry name" value="Sulfatase_N"/>
</dbReference>
<evidence type="ECO:0000256" key="2">
    <source>
        <dbReference type="ARBA" id="ARBA00022475"/>
    </source>
</evidence>
<evidence type="ECO:0000256" key="1">
    <source>
        <dbReference type="ARBA" id="ARBA00004651"/>
    </source>
</evidence>
<dbReference type="CDD" id="cd16015">
    <property type="entry name" value="LTA_synthase"/>
    <property type="match status" value="1"/>
</dbReference>
<dbReference type="PANTHER" id="PTHR47371:SF3">
    <property type="entry name" value="PHOSPHOGLYCEROL TRANSFERASE I"/>
    <property type="match status" value="1"/>
</dbReference>